<name>A0A5B7IE34_PORTR</name>
<gene>
    <name evidence="2" type="ORF">E2C01_074799</name>
</gene>
<dbReference type="AlphaFoldDB" id="A0A5B7IE34"/>
<feature type="compositionally biased region" description="Basic residues" evidence="1">
    <location>
        <begin position="62"/>
        <end position="78"/>
    </location>
</feature>
<sequence>MSSEGNGAAVTSALDNTTKPWCSLPEGDDLFSHAHQTLLKGAAHPLESERMGRNDDEEKGVKERKRKRQKERIRHIRRTQGNLNVSIQSCDPLLVSSEPLAATQEGLPQLPSTGPPAGATKLPSRSLPGVPPLLPLSLAPSKPPPASPSPPPRPHTHSPTQTPPLTRSLPLSPTPLTYSPSPTRQPSPPTSRHTTPSASPPSSPPCLTPTMEDAEEARKRKKKVSCLLSGIFIFFL</sequence>
<feature type="region of interest" description="Disordered" evidence="1">
    <location>
        <begin position="1"/>
        <end position="21"/>
    </location>
</feature>
<proteinExistence type="predicted"/>
<feature type="compositionally biased region" description="Pro residues" evidence="1">
    <location>
        <begin position="198"/>
        <end position="207"/>
    </location>
</feature>
<feature type="compositionally biased region" description="Pro residues" evidence="1">
    <location>
        <begin position="141"/>
        <end position="153"/>
    </location>
</feature>
<keyword evidence="3" id="KW-1185">Reference proteome</keyword>
<dbReference type="PRINTS" id="PR01217">
    <property type="entry name" value="PRICHEXTENSN"/>
</dbReference>
<evidence type="ECO:0000313" key="2">
    <source>
        <dbReference type="EMBL" id="MPC80226.1"/>
    </source>
</evidence>
<feature type="compositionally biased region" description="Low complexity" evidence="1">
    <location>
        <begin position="157"/>
        <end position="182"/>
    </location>
</feature>
<dbReference type="EMBL" id="VSRR010053409">
    <property type="protein sequence ID" value="MPC80226.1"/>
    <property type="molecule type" value="Genomic_DNA"/>
</dbReference>
<feature type="compositionally biased region" description="Basic and acidic residues" evidence="1">
    <location>
        <begin position="46"/>
        <end position="61"/>
    </location>
</feature>
<evidence type="ECO:0000256" key="1">
    <source>
        <dbReference type="SAM" id="MobiDB-lite"/>
    </source>
</evidence>
<feature type="region of interest" description="Disordered" evidence="1">
    <location>
        <begin position="42"/>
        <end position="84"/>
    </location>
</feature>
<feature type="region of interest" description="Disordered" evidence="1">
    <location>
        <begin position="100"/>
        <end position="221"/>
    </location>
</feature>
<evidence type="ECO:0000313" key="3">
    <source>
        <dbReference type="Proteomes" id="UP000324222"/>
    </source>
</evidence>
<accession>A0A5B7IE34</accession>
<dbReference type="Proteomes" id="UP000324222">
    <property type="component" value="Unassembled WGS sequence"/>
</dbReference>
<organism evidence="2 3">
    <name type="scientific">Portunus trituberculatus</name>
    <name type="common">Swimming crab</name>
    <name type="synonym">Neptunus trituberculatus</name>
    <dbReference type="NCBI Taxonomy" id="210409"/>
    <lineage>
        <taxon>Eukaryota</taxon>
        <taxon>Metazoa</taxon>
        <taxon>Ecdysozoa</taxon>
        <taxon>Arthropoda</taxon>
        <taxon>Crustacea</taxon>
        <taxon>Multicrustacea</taxon>
        <taxon>Malacostraca</taxon>
        <taxon>Eumalacostraca</taxon>
        <taxon>Eucarida</taxon>
        <taxon>Decapoda</taxon>
        <taxon>Pleocyemata</taxon>
        <taxon>Brachyura</taxon>
        <taxon>Eubrachyura</taxon>
        <taxon>Portunoidea</taxon>
        <taxon>Portunidae</taxon>
        <taxon>Portuninae</taxon>
        <taxon>Portunus</taxon>
    </lineage>
</organism>
<comment type="caution">
    <text evidence="2">The sequence shown here is derived from an EMBL/GenBank/DDBJ whole genome shotgun (WGS) entry which is preliminary data.</text>
</comment>
<reference evidence="2 3" key="1">
    <citation type="submission" date="2019-05" db="EMBL/GenBank/DDBJ databases">
        <title>Another draft genome of Portunus trituberculatus and its Hox gene families provides insights of decapod evolution.</title>
        <authorList>
            <person name="Jeong J.-H."/>
            <person name="Song I."/>
            <person name="Kim S."/>
            <person name="Choi T."/>
            <person name="Kim D."/>
            <person name="Ryu S."/>
            <person name="Kim W."/>
        </authorList>
    </citation>
    <scope>NUCLEOTIDE SEQUENCE [LARGE SCALE GENOMIC DNA]</scope>
    <source>
        <tissue evidence="2">Muscle</tissue>
    </source>
</reference>
<dbReference type="OrthoDB" id="5793246at2759"/>
<protein>
    <submittedName>
        <fullName evidence="2">Uncharacterized protein</fullName>
    </submittedName>
</protein>